<keyword evidence="2" id="KW-1185">Reference proteome</keyword>
<dbReference type="Gene3D" id="3.20.20.10">
    <property type="entry name" value="Alanine racemase"/>
    <property type="match status" value="1"/>
</dbReference>
<evidence type="ECO:0000256" key="1">
    <source>
        <dbReference type="ARBA" id="ARBA00022898"/>
    </source>
</evidence>
<dbReference type="Proteomes" id="UP000050795">
    <property type="component" value="Unassembled WGS sequence"/>
</dbReference>
<name>A0AA85KJT1_TRIRE</name>
<keyword evidence="1" id="KW-0663">Pyridoxal phosphate</keyword>
<organism evidence="2 3">
    <name type="scientific">Trichobilharzia regenti</name>
    <name type="common">Nasal bird schistosome</name>
    <dbReference type="NCBI Taxonomy" id="157069"/>
    <lineage>
        <taxon>Eukaryota</taxon>
        <taxon>Metazoa</taxon>
        <taxon>Spiralia</taxon>
        <taxon>Lophotrochozoa</taxon>
        <taxon>Platyhelminthes</taxon>
        <taxon>Trematoda</taxon>
        <taxon>Digenea</taxon>
        <taxon>Strigeidida</taxon>
        <taxon>Schistosomatoidea</taxon>
        <taxon>Schistosomatidae</taxon>
        <taxon>Trichobilharzia</taxon>
    </lineage>
</organism>
<evidence type="ECO:0000313" key="2">
    <source>
        <dbReference type="Proteomes" id="UP000050795"/>
    </source>
</evidence>
<proteinExistence type="predicted"/>
<reference evidence="2" key="1">
    <citation type="submission" date="2022-06" db="EMBL/GenBank/DDBJ databases">
        <authorList>
            <person name="Berger JAMES D."/>
            <person name="Berger JAMES D."/>
        </authorList>
    </citation>
    <scope>NUCLEOTIDE SEQUENCE [LARGE SCALE GENOMIC DNA]</scope>
</reference>
<protein>
    <recommendedName>
        <fullName evidence="4">Alanine racemase N-terminal domain-containing protein</fullName>
    </recommendedName>
</protein>
<dbReference type="SUPFAM" id="SSF51419">
    <property type="entry name" value="PLP-binding barrel"/>
    <property type="match status" value="1"/>
</dbReference>
<evidence type="ECO:0008006" key="4">
    <source>
        <dbReference type="Google" id="ProtNLM"/>
    </source>
</evidence>
<dbReference type="PANTHER" id="PTHR10146:SF14">
    <property type="entry name" value="PYRIDOXAL PHOSPHATE HOMEOSTASIS PROTEIN"/>
    <property type="match status" value="1"/>
</dbReference>
<accession>A0AA85KJT1</accession>
<dbReference type="GO" id="GO:0030170">
    <property type="term" value="F:pyridoxal phosphate binding"/>
    <property type="evidence" value="ECO:0007669"/>
    <property type="project" value="InterPro"/>
</dbReference>
<dbReference type="InterPro" id="IPR011078">
    <property type="entry name" value="PyrdxlP_homeostasis"/>
</dbReference>
<sequence length="88" mass="9765">MCIGREAVDIAAGPNPDFLKLVQCRQILASSLRKSPMDFELSMGMSDDFEHAIHLGSTNVRIGTSIFGPRESHYVTQRHVTDDEKTST</sequence>
<dbReference type="PANTHER" id="PTHR10146">
    <property type="entry name" value="PROLINE SYNTHETASE CO-TRANSCRIBED BACTERIAL HOMOLOG PROTEIN"/>
    <property type="match status" value="1"/>
</dbReference>
<dbReference type="InterPro" id="IPR029066">
    <property type="entry name" value="PLP-binding_barrel"/>
</dbReference>
<dbReference type="WBParaSite" id="TREG1_82980.1">
    <property type="protein sequence ID" value="TREG1_82980.1"/>
    <property type="gene ID" value="TREG1_82980"/>
</dbReference>
<evidence type="ECO:0000313" key="3">
    <source>
        <dbReference type="WBParaSite" id="TREG1_82980.1"/>
    </source>
</evidence>
<reference evidence="3" key="2">
    <citation type="submission" date="2023-11" db="UniProtKB">
        <authorList>
            <consortium name="WormBaseParasite"/>
        </authorList>
    </citation>
    <scope>IDENTIFICATION</scope>
</reference>
<dbReference type="AlphaFoldDB" id="A0AA85KJT1"/>